<evidence type="ECO:0000256" key="1">
    <source>
        <dbReference type="ARBA" id="ARBA00005048"/>
    </source>
</evidence>
<dbReference type="EC" id="2.7.7.4" evidence="8"/>
<evidence type="ECO:0000256" key="3">
    <source>
        <dbReference type="ARBA" id="ARBA00022695"/>
    </source>
</evidence>
<evidence type="ECO:0000256" key="2">
    <source>
        <dbReference type="ARBA" id="ARBA00022679"/>
    </source>
</evidence>
<dbReference type="PANTHER" id="PTHR43509:SF1">
    <property type="entry name" value="SULFATE ADENYLYLTRANSFERASE"/>
    <property type="match status" value="1"/>
</dbReference>
<dbReference type="InterPro" id="IPR002650">
    <property type="entry name" value="Sulphate_adenylyltransferase"/>
</dbReference>
<name>A0ABU0CRG1_9BACI</name>
<evidence type="ECO:0000256" key="6">
    <source>
        <dbReference type="ARBA" id="ARBA00037980"/>
    </source>
</evidence>
<sequence>MSIQPHGGKLINLKASEEERKLLLAQCLIMKKIQVENRVISDIVLLAVGAYSPLKGFMGKEDYESVVSHMQLSNGKLWPIPITFPVSREVAEDIEEGSQVAILDNQLQYIAVLKVEEKFSYSKEKEAHHVFQTTDINHPGVAHLYRQGDVLLGGPIRLIQLPNMPFQEYHLEPEQSRKYFQEKGWNTVTAFQTRNPIHRAHEYIQKCALEITDGLFIHPLVGETKKDDVPADVRIKSYEVLLEHYYPQEKVCLSVFPAAMRYAGPREAVFHAICRKNYGCTHIIIGRDHAGVGNYYGTYDAQALIKSLPVEELGITPLCFEHAFYCQKCEGMTSYKTCPHESAHHVFLSGTKVRERLQQGLSLPPEFTRPQVAQVLKEAYQKRRVSRK</sequence>
<evidence type="ECO:0000313" key="11">
    <source>
        <dbReference type="EMBL" id="MDQ0339011.1"/>
    </source>
</evidence>
<organism evidence="11 12">
    <name type="scientific">Caldalkalibacillus uzonensis</name>
    <dbReference type="NCBI Taxonomy" id="353224"/>
    <lineage>
        <taxon>Bacteria</taxon>
        <taxon>Bacillati</taxon>
        <taxon>Bacillota</taxon>
        <taxon>Bacilli</taxon>
        <taxon>Bacillales</taxon>
        <taxon>Bacillaceae</taxon>
        <taxon>Caldalkalibacillus</taxon>
    </lineage>
</organism>
<evidence type="ECO:0000259" key="9">
    <source>
        <dbReference type="Pfam" id="PF01747"/>
    </source>
</evidence>
<protein>
    <recommendedName>
        <fullName evidence="8">Sulfate adenylyltransferase</fullName>
        <ecNumber evidence="8">2.7.7.4</ecNumber>
    </recommendedName>
    <alternativeName>
        <fullName evidence="8">ATP-sulfurylase</fullName>
    </alternativeName>
    <alternativeName>
        <fullName evidence="8">Sulfate adenylate transferase</fullName>
        <shortName evidence="8">SAT</shortName>
    </alternativeName>
</protein>
<evidence type="ECO:0000256" key="4">
    <source>
        <dbReference type="ARBA" id="ARBA00022741"/>
    </source>
</evidence>
<dbReference type="Gene3D" id="3.40.50.620">
    <property type="entry name" value="HUPs"/>
    <property type="match status" value="1"/>
</dbReference>
<keyword evidence="3 8" id="KW-0548">Nucleotidyltransferase</keyword>
<accession>A0ABU0CRG1</accession>
<dbReference type="Pfam" id="PF01747">
    <property type="entry name" value="ATP-sulfurylase"/>
    <property type="match status" value="1"/>
</dbReference>
<dbReference type="InterPro" id="IPR014729">
    <property type="entry name" value="Rossmann-like_a/b/a_fold"/>
</dbReference>
<evidence type="ECO:0000256" key="8">
    <source>
        <dbReference type="HAMAP-Rule" id="MF_00066"/>
    </source>
</evidence>
<dbReference type="EMBL" id="JAUSUQ010000005">
    <property type="protein sequence ID" value="MDQ0339011.1"/>
    <property type="molecule type" value="Genomic_DNA"/>
</dbReference>
<keyword evidence="2 8" id="KW-0808">Transferase</keyword>
<dbReference type="GO" id="GO:0004781">
    <property type="term" value="F:sulfate adenylyltransferase (ATP) activity"/>
    <property type="evidence" value="ECO:0007669"/>
    <property type="project" value="UniProtKB-EC"/>
</dbReference>
<keyword evidence="4 8" id="KW-0547">Nucleotide-binding</keyword>
<dbReference type="PANTHER" id="PTHR43509">
    <property type="match status" value="1"/>
</dbReference>
<comment type="pathway">
    <text evidence="1 8">Sulfur metabolism; hydrogen sulfide biosynthesis; sulfite from sulfate: step 1/3.</text>
</comment>
<feature type="domain" description="ATP-sulfurylase PUA-like" evidence="10">
    <location>
        <begin position="3"/>
        <end position="160"/>
    </location>
</feature>
<keyword evidence="5 8" id="KW-0067">ATP-binding</keyword>
<dbReference type="Pfam" id="PF14306">
    <property type="entry name" value="PUA_2"/>
    <property type="match status" value="1"/>
</dbReference>
<evidence type="ECO:0000259" key="10">
    <source>
        <dbReference type="Pfam" id="PF14306"/>
    </source>
</evidence>
<evidence type="ECO:0000313" key="12">
    <source>
        <dbReference type="Proteomes" id="UP001232445"/>
    </source>
</evidence>
<comment type="catalytic activity">
    <reaction evidence="7 8">
        <text>sulfate + ATP + H(+) = adenosine 5'-phosphosulfate + diphosphate</text>
        <dbReference type="Rhea" id="RHEA:18133"/>
        <dbReference type="ChEBI" id="CHEBI:15378"/>
        <dbReference type="ChEBI" id="CHEBI:16189"/>
        <dbReference type="ChEBI" id="CHEBI:30616"/>
        <dbReference type="ChEBI" id="CHEBI:33019"/>
        <dbReference type="ChEBI" id="CHEBI:58243"/>
        <dbReference type="EC" id="2.7.7.4"/>
    </reaction>
</comment>
<dbReference type="Gene3D" id="3.10.400.10">
    <property type="entry name" value="Sulfate adenylyltransferase"/>
    <property type="match status" value="1"/>
</dbReference>
<dbReference type="InterPro" id="IPR015947">
    <property type="entry name" value="PUA-like_sf"/>
</dbReference>
<dbReference type="RefSeq" id="WP_307338299.1">
    <property type="nucleotide sequence ID" value="NZ_JAUSUQ010000005.1"/>
</dbReference>
<comment type="similarity">
    <text evidence="6 8">Belongs to the sulfate adenylyltransferase family.</text>
</comment>
<dbReference type="NCBIfam" id="TIGR00339">
    <property type="entry name" value="sopT"/>
    <property type="match status" value="1"/>
</dbReference>
<comment type="caution">
    <text evidence="11">The sequence shown here is derived from an EMBL/GenBank/DDBJ whole genome shotgun (WGS) entry which is preliminary data.</text>
</comment>
<dbReference type="Proteomes" id="UP001232445">
    <property type="component" value="Unassembled WGS sequence"/>
</dbReference>
<feature type="domain" description="Sulphate adenylyltransferase catalytic" evidence="9">
    <location>
        <begin position="168"/>
        <end position="378"/>
    </location>
</feature>
<dbReference type="NCBIfam" id="NF003166">
    <property type="entry name" value="PRK04149.1"/>
    <property type="match status" value="1"/>
</dbReference>
<dbReference type="SUPFAM" id="SSF88697">
    <property type="entry name" value="PUA domain-like"/>
    <property type="match status" value="1"/>
</dbReference>
<dbReference type="SUPFAM" id="SSF52374">
    <property type="entry name" value="Nucleotidylyl transferase"/>
    <property type="match status" value="1"/>
</dbReference>
<evidence type="ECO:0000256" key="5">
    <source>
        <dbReference type="ARBA" id="ARBA00022840"/>
    </source>
</evidence>
<keyword evidence="12" id="KW-1185">Reference proteome</keyword>
<gene>
    <name evidence="8" type="primary">sat</name>
    <name evidence="11" type="ORF">J2S00_001797</name>
</gene>
<dbReference type="InterPro" id="IPR024951">
    <property type="entry name" value="Sulfurylase_cat_dom"/>
</dbReference>
<reference evidence="11 12" key="1">
    <citation type="submission" date="2023-07" db="EMBL/GenBank/DDBJ databases">
        <title>Genomic Encyclopedia of Type Strains, Phase IV (KMG-IV): sequencing the most valuable type-strain genomes for metagenomic binning, comparative biology and taxonomic classification.</title>
        <authorList>
            <person name="Goeker M."/>
        </authorList>
    </citation>
    <scope>NUCLEOTIDE SEQUENCE [LARGE SCALE GENOMIC DNA]</scope>
    <source>
        <strain evidence="11 12">DSM 17740</strain>
    </source>
</reference>
<dbReference type="CDD" id="cd00517">
    <property type="entry name" value="ATPS"/>
    <property type="match status" value="1"/>
</dbReference>
<evidence type="ECO:0000256" key="7">
    <source>
        <dbReference type="ARBA" id="ARBA00049370"/>
    </source>
</evidence>
<dbReference type="InterPro" id="IPR025980">
    <property type="entry name" value="ATP-Sase_PUA-like_dom"/>
</dbReference>
<dbReference type="InterPro" id="IPR020792">
    <property type="entry name" value="SO4_adenylyltransferase_pro"/>
</dbReference>
<proteinExistence type="inferred from homology"/>
<dbReference type="HAMAP" id="MF_00066">
    <property type="entry name" value="Sulf_adenylyltr"/>
    <property type="match status" value="1"/>
</dbReference>